<dbReference type="OrthoDB" id="269227at2759"/>
<dbReference type="PANTHER" id="PTHR11552">
    <property type="entry name" value="GLUCOSE-METHANOL-CHOLINE GMC OXIDOREDUCTASE"/>
    <property type="match status" value="1"/>
</dbReference>
<dbReference type="Pfam" id="PF05199">
    <property type="entry name" value="GMC_oxred_C"/>
    <property type="match status" value="1"/>
</dbReference>
<feature type="non-terminal residue" evidence="3">
    <location>
        <position position="1"/>
    </location>
</feature>
<dbReference type="InterPro" id="IPR036188">
    <property type="entry name" value="FAD/NAD-bd_sf"/>
</dbReference>
<protein>
    <submittedName>
        <fullName evidence="3">GMC oxidoreductase-domain-containing protein</fullName>
    </submittedName>
</protein>
<dbReference type="InterPro" id="IPR007867">
    <property type="entry name" value="GMC_OxRtase_C"/>
</dbReference>
<name>A0A9P8VWA5_9HYPO</name>
<dbReference type="Proteomes" id="UP000777438">
    <property type="component" value="Unassembled WGS sequence"/>
</dbReference>
<comment type="similarity">
    <text evidence="1">Belongs to the GMC oxidoreductase family.</text>
</comment>
<dbReference type="Gene3D" id="3.30.410.40">
    <property type="match status" value="1"/>
</dbReference>
<dbReference type="SUPFAM" id="SSF51905">
    <property type="entry name" value="FAD/NAD(P)-binding domain"/>
    <property type="match status" value="1"/>
</dbReference>
<dbReference type="PANTHER" id="PTHR11552:SF152">
    <property type="entry name" value="OXIDASE (CODA), PUTATIVE (AFU_ORTHOLOGUE AFUA_8G04090)-RELATED"/>
    <property type="match status" value="1"/>
</dbReference>
<organism evidence="3 4">
    <name type="scientific">Thelonectria olida</name>
    <dbReference type="NCBI Taxonomy" id="1576542"/>
    <lineage>
        <taxon>Eukaryota</taxon>
        <taxon>Fungi</taxon>
        <taxon>Dikarya</taxon>
        <taxon>Ascomycota</taxon>
        <taxon>Pezizomycotina</taxon>
        <taxon>Sordariomycetes</taxon>
        <taxon>Hypocreomycetidae</taxon>
        <taxon>Hypocreales</taxon>
        <taxon>Nectriaceae</taxon>
        <taxon>Thelonectria</taxon>
    </lineage>
</organism>
<sequence length="231" mass="25815">IRAWALHELLEDRTVMWADAALLARREPANIGGDNGTVPDVLMHIYTMPFDAHQKALGYDIPKHVFSLTPNIPRSRSRGKTWLKSADPKEHPAIDFRCFSDPDGYDEATIVWSFKAARNIVSQQPLKKWIKREVAPGPAVQTDQELPEYGRKTGNTVYHPCGTAKMENIHHDRMAVVDPELKVKGIKKLRIADASVFPLIPTVNLTLTVLAVGERAAEFIIAESHKPVANL</sequence>
<dbReference type="EMBL" id="JAGPYM010000025">
    <property type="protein sequence ID" value="KAH6880683.1"/>
    <property type="molecule type" value="Genomic_DNA"/>
</dbReference>
<dbReference type="GO" id="GO:0050660">
    <property type="term" value="F:flavin adenine dinucleotide binding"/>
    <property type="evidence" value="ECO:0007669"/>
    <property type="project" value="InterPro"/>
</dbReference>
<gene>
    <name evidence="3" type="ORF">B0T10DRAFT_411558</name>
</gene>
<reference evidence="3 4" key="1">
    <citation type="journal article" date="2021" name="Nat. Commun.">
        <title>Genetic determinants of endophytism in the Arabidopsis root mycobiome.</title>
        <authorList>
            <person name="Mesny F."/>
            <person name="Miyauchi S."/>
            <person name="Thiergart T."/>
            <person name="Pickel B."/>
            <person name="Atanasova L."/>
            <person name="Karlsson M."/>
            <person name="Huettel B."/>
            <person name="Barry K.W."/>
            <person name="Haridas S."/>
            <person name="Chen C."/>
            <person name="Bauer D."/>
            <person name="Andreopoulos W."/>
            <person name="Pangilinan J."/>
            <person name="LaButti K."/>
            <person name="Riley R."/>
            <person name="Lipzen A."/>
            <person name="Clum A."/>
            <person name="Drula E."/>
            <person name="Henrissat B."/>
            <person name="Kohler A."/>
            <person name="Grigoriev I.V."/>
            <person name="Martin F.M."/>
            <person name="Hacquard S."/>
        </authorList>
    </citation>
    <scope>NUCLEOTIDE SEQUENCE [LARGE SCALE GENOMIC DNA]</scope>
    <source>
        <strain evidence="3 4">MPI-CAGE-CH-0241</strain>
    </source>
</reference>
<evidence type="ECO:0000259" key="2">
    <source>
        <dbReference type="Pfam" id="PF05199"/>
    </source>
</evidence>
<evidence type="ECO:0000313" key="3">
    <source>
        <dbReference type="EMBL" id="KAH6880683.1"/>
    </source>
</evidence>
<dbReference type="SUPFAM" id="SSF54373">
    <property type="entry name" value="FAD-linked reductases, C-terminal domain"/>
    <property type="match status" value="1"/>
</dbReference>
<keyword evidence="4" id="KW-1185">Reference proteome</keyword>
<dbReference type="InterPro" id="IPR012132">
    <property type="entry name" value="GMC_OxRdtase"/>
</dbReference>
<comment type="caution">
    <text evidence="3">The sequence shown here is derived from an EMBL/GenBank/DDBJ whole genome shotgun (WGS) entry which is preliminary data.</text>
</comment>
<feature type="domain" description="Glucose-methanol-choline oxidoreductase C-terminal" evidence="2">
    <location>
        <begin position="76"/>
        <end position="213"/>
    </location>
</feature>
<accession>A0A9P8VWA5</accession>
<evidence type="ECO:0000313" key="4">
    <source>
        <dbReference type="Proteomes" id="UP000777438"/>
    </source>
</evidence>
<evidence type="ECO:0000256" key="1">
    <source>
        <dbReference type="ARBA" id="ARBA00010790"/>
    </source>
</evidence>
<proteinExistence type="inferred from homology"/>
<dbReference type="AlphaFoldDB" id="A0A9P8VWA5"/>
<dbReference type="GO" id="GO:0016614">
    <property type="term" value="F:oxidoreductase activity, acting on CH-OH group of donors"/>
    <property type="evidence" value="ECO:0007669"/>
    <property type="project" value="InterPro"/>
</dbReference>